<keyword evidence="4" id="KW-1133">Transmembrane helix</keyword>
<keyword evidence="3" id="KW-0812">Transmembrane</keyword>
<dbReference type="Pfam" id="PF03073">
    <property type="entry name" value="TspO_MBR"/>
    <property type="match status" value="1"/>
</dbReference>
<dbReference type="EMBL" id="UIDG01000016">
    <property type="protein sequence ID" value="SUS03878.1"/>
    <property type="molecule type" value="Genomic_DNA"/>
</dbReference>
<evidence type="ECO:0000256" key="5">
    <source>
        <dbReference type="ARBA" id="ARBA00023136"/>
    </source>
</evidence>
<proteinExistence type="inferred from homology"/>
<name>A0A380TAB5_9ZZZZ</name>
<dbReference type="CDD" id="cd15904">
    <property type="entry name" value="TSPO_MBR"/>
    <property type="match status" value="1"/>
</dbReference>
<comment type="similarity">
    <text evidence="2">Belongs to the TspO/BZRP family.</text>
</comment>
<organism evidence="6">
    <name type="scientific">metagenome</name>
    <dbReference type="NCBI Taxonomy" id="256318"/>
    <lineage>
        <taxon>unclassified sequences</taxon>
        <taxon>metagenomes</taxon>
    </lineage>
</organism>
<keyword evidence="5" id="KW-0472">Membrane</keyword>
<protein>
    <submittedName>
        <fullName evidence="6">Uncharacterized protein</fullName>
    </submittedName>
</protein>
<evidence type="ECO:0000256" key="3">
    <source>
        <dbReference type="ARBA" id="ARBA00022692"/>
    </source>
</evidence>
<dbReference type="InterPro" id="IPR004307">
    <property type="entry name" value="TspO_MBR"/>
</dbReference>
<comment type="subcellular location">
    <subcellularLocation>
        <location evidence="1">Membrane</location>
        <topology evidence="1">Multi-pass membrane protein</topology>
    </subcellularLocation>
</comment>
<sequence length="70" mass="7642">MDGQLRGVGSWYQDLEKPSFNPPDWVFAPIWTRAVPSLGDPAYAKQVKSGLRGGKRNAAAASVVFTLHNL</sequence>
<reference evidence="6" key="1">
    <citation type="submission" date="2018-07" db="EMBL/GenBank/DDBJ databases">
        <authorList>
            <person name="Quirk P.G."/>
            <person name="Krulwich T.A."/>
        </authorList>
    </citation>
    <scope>NUCLEOTIDE SEQUENCE</scope>
</reference>
<accession>A0A380TAB5</accession>
<gene>
    <name evidence="6" type="ORF">DF3PB_1120003</name>
</gene>
<evidence type="ECO:0000256" key="2">
    <source>
        <dbReference type="ARBA" id="ARBA00007524"/>
    </source>
</evidence>
<dbReference type="GO" id="GO:0016020">
    <property type="term" value="C:membrane"/>
    <property type="evidence" value="ECO:0007669"/>
    <property type="project" value="UniProtKB-SubCell"/>
</dbReference>
<dbReference type="Gene3D" id="1.20.1260.100">
    <property type="entry name" value="TspO/MBR protein"/>
    <property type="match status" value="1"/>
</dbReference>
<dbReference type="InterPro" id="IPR038330">
    <property type="entry name" value="TspO/MBR-related_sf"/>
</dbReference>
<evidence type="ECO:0000256" key="4">
    <source>
        <dbReference type="ARBA" id="ARBA00022989"/>
    </source>
</evidence>
<dbReference type="AlphaFoldDB" id="A0A380TAB5"/>
<evidence type="ECO:0000256" key="1">
    <source>
        <dbReference type="ARBA" id="ARBA00004141"/>
    </source>
</evidence>
<evidence type="ECO:0000313" key="6">
    <source>
        <dbReference type="EMBL" id="SUS03878.1"/>
    </source>
</evidence>